<dbReference type="InterPro" id="IPR003661">
    <property type="entry name" value="HisK_dim/P_dom"/>
</dbReference>
<dbReference type="EMBL" id="QQTP01000002">
    <property type="protein sequence ID" value="RDJ27980.1"/>
    <property type="molecule type" value="Genomic_DNA"/>
</dbReference>
<keyword evidence="10" id="KW-0812">Transmembrane</keyword>
<dbReference type="SMART" id="SM00304">
    <property type="entry name" value="HAMP"/>
    <property type="match status" value="1"/>
</dbReference>
<dbReference type="GO" id="GO:0000155">
    <property type="term" value="F:phosphorelay sensor kinase activity"/>
    <property type="evidence" value="ECO:0007669"/>
    <property type="project" value="InterPro"/>
</dbReference>
<feature type="domain" description="Histidine kinase" evidence="11">
    <location>
        <begin position="414"/>
        <end position="630"/>
    </location>
</feature>
<dbReference type="InterPro" id="IPR005467">
    <property type="entry name" value="His_kinase_dom"/>
</dbReference>
<evidence type="ECO:0000256" key="3">
    <source>
        <dbReference type="ARBA" id="ARBA00012438"/>
    </source>
</evidence>
<dbReference type="GO" id="GO:0005886">
    <property type="term" value="C:plasma membrane"/>
    <property type="evidence" value="ECO:0007669"/>
    <property type="project" value="UniProtKB-SubCell"/>
</dbReference>
<dbReference type="InterPro" id="IPR001789">
    <property type="entry name" value="Sig_transdc_resp-reg_receiver"/>
</dbReference>
<evidence type="ECO:0000259" key="11">
    <source>
        <dbReference type="PROSITE" id="PS50109"/>
    </source>
</evidence>
<dbReference type="Pfam" id="PF01627">
    <property type="entry name" value="Hpt"/>
    <property type="match status" value="1"/>
</dbReference>
<feature type="modified residue" description="4-aspartylphosphate" evidence="9">
    <location>
        <position position="697"/>
    </location>
</feature>
<evidence type="ECO:0000313" key="16">
    <source>
        <dbReference type="Proteomes" id="UP000255207"/>
    </source>
</evidence>
<organism evidence="15 16">
    <name type="scientific">Bosea caraganae</name>
    <dbReference type="NCBI Taxonomy" id="2763117"/>
    <lineage>
        <taxon>Bacteria</taxon>
        <taxon>Pseudomonadati</taxon>
        <taxon>Pseudomonadota</taxon>
        <taxon>Alphaproteobacteria</taxon>
        <taxon>Hyphomicrobiales</taxon>
        <taxon>Boseaceae</taxon>
        <taxon>Bosea</taxon>
    </lineage>
</organism>
<dbReference type="Gene3D" id="1.10.287.130">
    <property type="match status" value="1"/>
</dbReference>
<dbReference type="Gene3D" id="3.30.450.20">
    <property type="entry name" value="PAS domain"/>
    <property type="match status" value="1"/>
</dbReference>
<dbReference type="RefSeq" id="WP_114828105.1">
    <property type="nucleotide sequence ID" value="NZ_QQTO01000037.1"/>
</dbReference>
<accession>A0A370L9Y4</accession>
<dbReference type="CDD" id="cd00082">
    <property type="entry name" value="HisKA"/>
    <property type="match status" value="1"/>
</dbReference>
<reference evidence="16" key="1">
    <citation type="submission" date="2018-07" db="EMBL/GenBank/DDBJ databases">
        <authorList>
            <person name="Safronova V.I."/>
            <person name="Chirak E.R."/>
            <person name="Sazanova A.L."/>
        </authorList>
    </citation>
    <scope>NUCLEOTIDE SEQUENCE [LARGE SCALE GENOMIC DNA]</scope>
    <source>
        <strain evidence="16">RCAM04685</strain>
    </source>
</reference>
<proteinExistence type="predicted"/>
<dbReference type="AlphaFoldDB" id="A0A370L9Y4"/>
<dbReference type="SMART" id="SM00387">
    <property type="entry name" value="HATPase_c"/>
    <property type="match status" value="1"/>
</dbReference>
<evidence type="ECO:0000256" key="6">
    <source>
        <dbReference type="ARBA" id="ARBA00022777"/>
    </source>
</evidence>
<dbReference type="PROSITE" id="PS50109">
    <property type="entry name" value="HIS_KIN"/>
    <property type="match status" value="1"/>
</dbReference>
<dbReference type="InterPro" id="IPR004358">
    <property type="entry name" value="Sig_transdc_His_kin-like_C"/>
</dbReference>
<dbReference type="Pfam" id="PF02518">
    <property type="entry name" value="HATPase_c"/>
    <property type="match status" value="1"/>
</dbReference>
<dbReference type="InterPro" id="IPR003594">
    <property type="entry name" value="HATPase_dom"/>
</dbReference>
<keyword evidence="6" id="KW-0418">Kinase</keyword>
<gene>
    <name evidence="15" type="ORF">DWE98_05080</name>
</gene>
<dbReference type="SUPFAM" id="SSF47384">
    <property type="entry name" value="Homodimeric domain of signal transducing histidine kinase"/>
    <property type="match status" value="1"/>
</dbReference>
<dbReference type="Proteomes" id="UP000255207">
    <property type="component" value="Unassembled WGS sequence"/>
</dbReference>
<evidence type="ECO:0000256" key="10">
    <source>
        <dbReference type="SAM" id="Phobius"/>
    </source>
</evidence>
<comment type="subcellular location">
    <subcellularLocation>
        <location evidence="2">Membrane</location>
    </subcellularLocation>
</comment>
<evidence type="ECO:0000256" key="1">
    <source>
        <dbReference type="ARBA" id="ARBA00000085"/>
    </source>
</evidence>
<dbReference type="InterPro" id="IPR003660">
    <property type="entry name" value="HAMP_dom"/>
</dbReference>
<dbReference type="Pfam" id="PF00672">
    <property type="entry name" value="HAMP"/>
    <property type="match status" value="1"/>
</dbReference>
<dbReference type="GO" id="GO:0005524">
    <property type="term" value="F:ATP binding"/>
    <property type="evidence" value="ECO:0007669"/>
    <property type="project" value="UniProtKB-KW"/>
</dbReference>
<dbReference type="Pfam" id="PF00072">
    <property type="entry name" value="Response_reg"/>
    <property type="match status" value="1"/>
</dbReference>
<comment type="catalytic activity">
    <reaction evidence="1">
        <text>ATP + protein L-histidine = ADP + protein N-phospho-L-histidine.</text>
        <dbReference type="EC" id="2.7.13.3"/>
    </reaction>
</comment>
<keyword evidence="10" id="KW-0472">Membrane</keyword>
<dbReference type="PANTHER" id="PTHR45339">
    <property type="entry name" value="HYBRID SIGNAL TRANSDUCTION HISTIDINE KINASE J"/>
    <property type="match status" value="1"/>
</dbReference>
<feature type="domain" description="HAMP" evidence="13">
    <location>
        <begin position="315"/>
        <end position="367"/>
    </location>
</feature>
<evidence type="ECO:0000259" key="13">
    <source>
        <dbReference type="PROSITE" id="PS50885"/>
    </source>
</evidence>
<dbReference type="InterPro" id="IPR036097">
    <property type="entry name" value="HisK_dim/P_sf"/>
</dbReference>
<evidence type="ECO:0000256" key="9">
    <source>
        <dbReference type="PROSITE-ProRule" id="PRU00169"/>
    </source>
</evidence>
<dbReference type="SUPFAM" id="SSF158472">
    <property type="entry name" value="HAMP domain-like"/>
    <property type="match status" value="1"/>
</dbReference>
<dbReference type="InterPro" id="IPR036890">
    <property type="entry name" value="HATPase_C_sf"/>
</dbReference>
<dbReference type="SUPFAM" id="SSF55874">
    <property type="entry name" value="ATPase domain of HSP90 chaperone/DNA topoisomerase II/histidine kinase"/>
    <property type="match status" value="1"/>
</dbReference>
<name>A0A370L9Y4_9HYPH</name>
<evidence type="ECO:0000259" key="12">
    <source>
        <dbReference type="PROSITE" id="PS50110"/>
    </source>
</evidence>
<evidence type="ECO:0000256" key="4">
    <source>
        <dbReference type="ARBA" id="ARBA00022553"/>
    </source>
</evidence>
<dbReference type="InterPro" id="IPR036641">
    <property type="entry name" value="HPT_dom_sf"/>
</dbReference>
<dbReference type="SMART" id="SM00448">
    <property type="entry name" value="REC"/>
    <property type="match status" value="1"/>
</dbReference>
<dbReference type="OrthoDB" id="9762462at2"/>
<dbReference type="Gene3D" id="3.30.565.10">
    <property type="entry name" value="Histidine kinase-like ATPase, C-terminal domain"/>
    <property type="match status" value="1"/>
</dbReference>
<dbReference type="PROSITE" id="PS50894">
    <property type="entry name" value="HPT"/>
    <property type="match status" value="1"/>
</dbReference>
<dbReference type="PROSITE" id="PS50885">
    <property type="entry name" value="HAMP"/>
    <property type="match status" value="1"/>
</dbReference>
<dbReference type="Pfam" id="PF00512">
    <property type="entry name" value="HisKA"/>
    <property type="match status" value="1"/>
</dbReference>
<evidence type="ECO:0000256" key="8">
    <source>
        <dbReference type="PROSITE-ProRule" id="PRU00110"/>
    </source>
</evidence>
<sequence length="913" mass="96414">MSPGEAMPGKRPRGRLARKYAVFVGSAICIALGLNAVIGTFFAFADQRALVVRVQQEQAQAAAGQIGSFVTDIMRQLDWVSQSGVGSNPGEDRRLDGLRLLRQVPAILELRQIGRDGRELLGLSRFEHDRVGSGADWSADPGFQTALAQGQYYGEVAFRRGSEPYMVLAKRVVTPTEGVVLATVNLTFIRDLVSRLKVGEAGRAYVVARSGRLIAHPDLRFVLRNTNLGPLLAAHEQAGAQGGTDARASGVSIRDMEGRPVLSVMTKVPNLDWSVVVDLPESEAFAPIYASILRSLGILVAALVCAVLASIGLSRRLVAPIRALSDGAARIGRGQLDERIAIRTGDELQELGDQFNLMAGRLQESRAVLEDKVLERTAALAAALDQASAGQRAAEQARHVAEEATRAKSRFLAVVGHDIRTPLSGVLGVLEILDRRRMSRSDRRLVEMAAASGDTLINLANATLDLSRLEAGTESLELRDYEPGALLTATVTLMQPAAARKDIALKLGLGSAASMRLHGDAGKVNRIVLNLLRNAISFTDRGEIVLAAAVAGDTFTIIVRDTGIGIEPAMQQKIFQDFVQVDPETGRRSGGVGLGLAICTKLTELMGGTLSVVSAVGAGSTFTVRLPAIPARAAAQPEDRVAVERALRVLVVDDEPVTREVARIMIDKAGHRALAAASGEAAVTLLEHEPVDLVLLDMQMGGMDGIATAAAIRAQPDIVQPEIVMLTADVSPETMRLLREAGLTKVLSKPATSSALLQVLGGGARRAEPGGAIVLSSEQAVDALFFETQGQLIGDHRLDQLVLLFATVSLELLQAMRSALEAADRTGLARAAHQLGSSAGALGLGRVLARATGLERDAPAASFVVLAQDVAGLEGAREEALADLARRSAGVAKAVPGPLGPDQALRSATMPSL</sequence>
<feature type="domain" description="Response regulatory" evidence="12">
    <location>
        <begin position="648"/>
        <end position="764"/>
    </location>
</feature>
<evidence type="ECO:0000256" key="7">
    <source>
        <dbReference type="ARBA" id="ARBA00023012"/>
    </source>
</evidence>
<dbReference type="Gene3D" id="6.10.340.10">
    <property type="match status" value="1"/>
</dbReference>
<dbReference type="CDD" id="cd12912">
    <property type="entry name" value="PDC2_MCP_like"/>
    <property type="match status" value="1"/>
</dbReference>
<dbReference type="InterPro" id="IPR011006">
    <property type="entry name" value="CheY-like_superfamily"/>
</dbReference>
<dbReference type="CDD" id="cd17546">
    <property type="entry name" value="REC_hyHK_CKI1_RcsC-like"/>
    <property type="match status" value="1"/>
</dbReference>
<evidence type="ECO:0000313" key="15">
    <source>
        <dbReference type="EMBL" id="RDJ27980.1"/>
    </source>
</evidence>
<keyword evidence="10" id="KW-1133">Transmembrane helix</keyword>
<feature type="modified residue" description="Phosphohistidine" evidence="8">
    <location>
        <position position="833"/>
    </location>
</feature>
<dbReference type="CDD" id="cd06225">
    <property type="entry name" value="HAMP"/>
    <property type="match status" value="1"/>
</dbReference>
<dbReference type="Gene3D" id="3.40.50.2300">
    <property type="match status" value="1"/>
</dbReference>
<dbReference type="PROSITE" id="PS50110">
    <property type="entry name" value="RESPONSE_REGULATORY"/>
    <property type="match status" value="1"/>
</dbReference>
<keyword evidence="7" id="KW-0902">Two-component regulatory system</keyword>
<keyword evidence="5" id="KW-0808">Transferase</keyword>
<evidence type="ECO:0000259" key="14">
    <source>
        <dbReference type="PROSITE" id="PS50894"/>
    </source>
</evidence>
<dbReference type="PANTHER" id="PTHR45339:SF5">
    <property type="entry name" value="HISTIDINE KINASE"/>
    <property type="match status" value="1"/>
</dbReference>
<feature type="transmembrane region" description="Helical" evidence="10">
    <location>
        <begin position="20"/>
        <end position="45"/>
    </location>
</feature>
<dbReference type="PRINTS" id="PR00344">
    <property type="entry name" value="BCTRLSENSOR"/>
</dbReference>
<dbReference type="SMART" id="SM00388">
    <property type="entry name" value="HisKA"/>
    <property type="match status" value="1"/>
</dbReference>
<comment type="caution">
    <text evidence="15">The sequence shown here is derived from an EMBL/GenBank/DDBJ whole genome shotgun (WGS) entry which is preliminary data.</text>
</comment>
<protein>
    <recommendedName>
        <fullName evidence="3">histidine kinase</fullName>
        <ecNumber evidence="3">2.7.13.3</ecNumber>
    </recommendedName>
</protein>
<dbReference type="CDD" id="cd16922">
    <property type="entry name" value="HATPase_EvgS-ArcB-TorS-like"/>
    <property type="match status" value="1"/>
</dbReference>
<feature type="domain" description="HPt" evidence="14">
    <location>
        <begin position="794"/>
        <end position="888"/>
    </location>
</feature>
<keyword evidence="16" id="KW-1185">Reference proteome</keyword>
<evidence type="ECO:0000256" key="2">
    <source>
        <dbReference type="ARBA" id="ARBA00004370"/>
    </source>
</evidence>
<dbReference type="InterPro" id="IPR008207">
    <property type="entry name" value="Sig_transdc_His_kin_Hpt_dom"/>
</dbReference>
<evidence type="ECO:0000256" key="5">
    <source>
        <dbReference type="ARBA" id="ARBA00022679"/>
    </source>
</evidence>
<dbReference type="Gene3D" id="1.20.120.160">
    <property type="entry name" value="HPT domain"/>
    <property type="match status" value="1"/>
</dbReference>
<dbReference type="SUPFAM" id="SSF47226">
    <property type="entry name" value="Histidine-containing phosphotransfer domain, HPT domain"/>
    <property type="match status" value="1"/>
</dbReference>
<dbReference type="EC" id="2.7.13.3" evidence="3"/>
<dbReference type="SUPFAM" id="SSF52172">
    <property type="entry name" value="CheY-like"/>
    <property type="match status" value="1"/>
</dbReference>
<keyword evidence="4 9" id="KW-0597">Phosphoprotein</keyword>